<feature type="transmembrane region" description="Helical" evidence="12">
    <location>
        <begin position="213"/>
        <end position="233"/>
    </location>
</feature>
<feature type="transmembrane region" description="Helical" evidence="12">
    <location>
        <begin position="280"/>
        <end position="297"/>
    </location>
</feature>
<evidence type="ECO:0000256" key="5">
    <source>
        <dbReference type="ARBA" id="ARBA00022679"/>
    </source>
</evidence>
<dbReference type="Pfam" id="PF02378">
    <property type="entry name" value="PTS_EIIC"/>
    <property type="match status" value="1"/>
</dbReference>
<dbReference type="PROSITE" id="PS51103">
    <property type="entry name" value="PTS_EIIC_TYPE_1"/>
    <property type="match status" value="1"/>
</dbReference>
<organism evidence="15 16">
    <name type="scientific">Cohnella abietis</name>
    <dbReference type="NCBI Taxonomy" id="2507935"/>
    <lineage>
        <taxon>Bacteria</taxon>
        <taxon>Bacillati</taxon>
        <taxon>Bacillota</taxon>
        <taxon>Bacilli</taxon>
        <taxon>Bacillales</taxon>
        <taxon>Paenibacillaceae</taxon>
        <taxon>Cohnella</taxon>
    </lineage>
</organism>
<keyword evidence="7 12" id="KW-0812">Transmembrane</keyword>
<dbReference type="PROSITE" id="PS51098">
    <property type="entry name" value="PTS_EIIB_TYPE_1"/>
    <property type="match status" value="1"/>
</dbReference>
<dbReference type="GO" id="GO:0008982">
    <property type="term" value="F:protein-N(PI)-phosphohistidine-sugar phosphotransferase activity"/>
    <property type="evidence" value="ECO:0007669"/>
    <property type="project" value="InterPro"/>
</dbReference>
<feature type="transmembrane region" description="Helical" evidence="12">
    <location>
        <begin position="357"/>
        <end position="373"/>
    </location>
</feature>
<dbReference type="EMBL" id="AP019400">
    <property type="protein sequence ID" value="BBI35831.1"/>
    <property type="molecule type" value="Genomic_DNA"/>
</dbReference>
<evidence type="ECO:0000256" key="9">
    <source>
        <dbReference type="ARBA" id="ARBA00022989"/>
    </source>
</evidence>
<feature type="transmembrane region" description="Helical" evidence="12">
    <location>
        <begin position="12"/>
        <end position="29"/>
    </location>
</feature>
<dbReference type="RefSeq" id="WP_130614834.1">
    <property type="nucleotide sequence ID" value="NZ_AP019400.1"/>
</dbReference>
<proteinExistence type="predicted"/>
<keyword evidence="2" id="KW-0813">Transport</keyword>
<feature type="transmembrane region" description="Helical" evidence="12">
    <location>
        <begin position="186"/>
        <end position="206"/>
    </location>
</feature>
<comment type="subcellular location">
    <subcellularLocation>
        <location evidence="1">Cell membrane</location>
        <topology evidence="1">Multi-pass membrane protein</topology>
    </subcellularLocation>
</comment>
<dbReference type="KEGG" id="cohn:KCTCHS21_52300"/>
<dbReference type="OrthoDB" id="9764327at2"/>
<dbReference type="Proteomes" id="UP000289856">
    <property type="component" value="Chromosome"/>
</dbReference>
<evidence type="ECO:0000256" key="3">
    <source>
        <dbReference type="ARBA" id="ARBA00022475"/>
    </source>
</evidence>
<dbReference type="SUPFAM" id="SSF55604">
    <property type="entry name" value="Glucose permease domain IIB"/>
    <property type="match status" value="1"/>
</dbReference>
<dbReference type="AlphaFoldDB" id="A0A3T1DCF3"/>
<evidence type="ECO:0000256" key="10">
    <source>
        <dbReference type="ARBA" id="ARBA00023136"/>
    </source>
</evidence>
<dbReference type="GO" id="GO:0016301">
    <property type="term" value="F:kinase activity"/>
    <property type="evidence" value="ECO:0007669"/>
    <property type="project" value="UniProtKB-KW"/>
</dbReference>
<dbReference type="PANTHER" id="PTHR30009:SF4">
    <property type="entry name" value="PTS SYSTEM N-ACETYLGLUCOSAMINE-SPECIFIC EIICBA COMPONENT"/>
    <property type="match status" value="1"/>
</dbReference>
<dbReference type="PROSITE" id="PS01035">
    <property type="entry name" value="PTS_EIIB_TYPE_1_CYS"/>
    <property type="match status" value="1"/>
</dbReference>
<dbReference type="InterPro" id="IPR003352">
    <property type="entry name" value="PTS_EIIC"/>
</dbReference>
<evidence type="ECO:0000256" key="7">
    <source>
        <dbReference type="ARBA" id="ARBA00022692"/>
    </source>
</evidence>
<evidence type="ECO:0000256" key="2">
    <source>
        <dbReference type="ARBA" id="ARBA00022448"/>
    </source>
</evidence>
<evidence type="ECO:0000256" key="6">
    <source>
        <dbReference type="ARBA" id="ARBA00022683"/>
    </source>
</evidence>
<evidence type="ECO:0000259" key="14">
    <source>
        <dbReference type="PROSITE" id="PS51103"/>
    </source>
</evidence>
<feature type="transmembrane region" description="Helical" evidence="12">
    <location>
        <begin position="49"/>
        <end position="75"/>
    </location>
</feature>
<feature type="transmembrane region" description="Helical" evidence="12">
    <location>
        <begin position="117"/>
        <end position="133"/>
    </location>
</feature>
<evidence type="ECO:0000313" key="15">
    <source>
        <dbReference type="EMBL" id="BBI35831.1"/>
    </source>
</evidence>
<accession>A0A3T1DCF3</accession>
<keyword evidence="9 12" id="KW-1133">Transmembrane helix</keyword>
<feature type="transmembrane region" description="Helical" evidence="12">
    <location>
        <begin position="303"/>
        <end position="328"/>
    </location>
</feature>
<keyword evidence="8" id="KW-0418">Kinase</keyword>
<dbReference type="Gene3D" id="3.30.1360.60">
    <property type="entry name" value="Glucose permease domain IIB"/>
    <property type="match status" value="1"/>
</dbReference>
<evidence type="ECO:0000256" key="4">
    <source>
        <dbReference type="ARBA" id="ARBA00022597"/>
    </source>
</evidence>
<dbReference type="GO" id="GO:0090563">
    <property type="term" value="F:protein-phosphocysteine-sugar phosphotransferase activity"/>
    <property type="evidence" value="ECO:0007669"/>
    <property type="project" value="TreeGrafter"/>
</dbReference>
<keyword evidence="10 12" id="KW-0472">Membrane</keyword>
<keyword evidence="16" id="KW-1185">Reference proteome</keyword>
<dbReference type="Pfam" id="PF00367">
    <property type="entry name" value="PTS_EIIB"/>
    <property type="match status" value="1"/>
</dbReference>
<reference evidence="15 16" key="1">
    <citation type="submission" date="2019-01" db="EMBL/GenBank/DDBJ databases">
        <title>Complete genome sequence of Cohnella hallensis HS21 isolated from Korean fir (Abies koreana) rhizospheric soil.</title>
        <authorList>
            <person name="Jiang L."/>
            <person name="Kang S.W."/>
            <person name="Kim S."/>
            <person name="Jung J."/>
            <person name="Kim C.Y."/>
            <person name="Kim D.H."/>
            <person name="Kim S.W."/>
            <person name="Lee J."/>
        </authorList>
    </citation>
    <scope>NUCLEOTIDE SEQUENCE [LARGE SCALE GENOMIC DNA]</scope>
    <source>
        <strain evidence="15 16">HS21</strain>
    </source>
</reference>
<evidence type="ECO:0000256" key="11">
    <source>
        <dbReference type="PROSITE-ProRule" id="PRU00421"/>
    </source>
</evidence>
<keyword evidence="6" id="KW-0598">Phosphotransferase system</keyword>
<protein>
    <submittedName>
        <fullName evidence="15">PTS acetylglucosamine transporter subunit IIB</fullName>
    </submittedName>
</protein>
<evidence type="ECO:0000256" key="12">
    <source>
        <dbReference type="SAM" id="Phobius"/>
    </source>
</evidence>
<feature type="transmembrane region" description="Helical" evidence="12">
    <location>
        <begin position="82"/>
        <end position="105"/>
    </location>
</feature>
<dbReference type="InterPro" id="IPR018113">
    <property type="entry name" value="PTrfase_EIIB_Cys"/>
</dbReference>
<gene>
    <name evidence="15" type="primary">nagE</name>
    <name evidence="15" type="ORF">KCTCHS21_52300</name>
</gene>
<evidence type="ECO:0000313" key="16">
    <source>
        <dbReference type="Proteomes" id="UP000289856"/>
    </source>
</evidence>
<evidence type="ECO:0000259" key="13">
    <source>
        <dbReference type="PROSITE" id="PS51098"/>
    </source>
</evidence>
<feature type="domain" description="PTS EIIB type-1" evidence="13">
    <location>
        <begin position="406"/>
        <end position="482"/>
    </location>
</feature>
<keyword evidence="5" id="KW-0808">Transferase</keyword>
<dbReference type="InterPro" id="IPR050429">
    <property type="entry name" value="PTS_Glucose_EIICBA"/>
</dbReference>
<evidence type="ECO:0000256" key="8">
    <source>
        <dbReference type="ARBA" id="ARBA00022777"/>
    </source>
</evidence>
<sequence>MFAFLQKIGRSLMLPVAVLPAASILLRFGKIDYENDFHFGEFGRWLNDFIAPFLDAGGSAIFDNLPLIFAISIGIGVGGDAVAALAAVIAHLILNYVFVEVSTVFSNWSVLDAKQNMGVMGGIIAGIVASFFYKKYYQIKLPDWLGFFSGKRFVPIITSFSMVFISVGLGLIWGPIQVVLNDFGQWVTGLGGIGALIYTIANRLLIPFGLHHVLNSIAWFQIGTFTDVSGQVYRGDINRFFAGDPDAGLFMTGFFPIMMFALPAAALAIVHTAKREKRKLISSIFLSAALASFLTGITEPLEFAFMFVAPILYVAHAILTGLSAFIVAEIGIKHGFGFSAGFIDYAINYPLATKPLLIIPLGLLFAVVYYFLFRTMIVKFNLMTPGREQENGKQEKTATERADKQANNAQLVAEALGGVDNIKSIDACITRLRLIVHNENLVDDWRLKALGAAGVIRLGKGSIQAIFGMEAEKLKDQIKSIL</sequence>
<feature type="domain" description="PTS EIIC type-1" evidence="14">
    <location>
        <begin position="1"/>
        <end position="389"/>
    </location>
</feature>
<name>A0A3T1DCF3_9BACL</name>
<dbReference type="InterPro" id="IPR001996">
    <property type="entry name" value="PTS_IIB_1"/>
</dbReference>
<dbReference type="GO" id="GO:0009401">
    <property type="term" value="P:phosphoenolpyruvate-dependent sugar phosphotransferase system"/>
    <property type="evidence" value="ECO:0007669"/>
    <property type="project" value="UniProtKB-KW"/>
</dbReference>
<feature type="transmembrane region" description="Helical" evidence="12">
    <location>
        <begin position="153"/>
        <end position="174"/>
    </location>
</feature>
<dbReference type="CDD" id="cd00212">
    <property type="entry name" value="PTS_IIB_glc"/>
    <property type="match status" value="1"/>
</dbReference>
<dbReference type="NCBIfam" id="TIGR00826">
    <property type="entry name" value="EIIB_glc"/>
    <property type="match status" value="1"/>
</dbReference>
<feature type="transmembrane region" description="Helical" evidence="12">
    <location>
        <begin position="335"/>
        <end position="351"/>
    </location>
</feature>
<keyword evidence="3" id="KW-1003">Cell membrane</keyword>
<dbReference type="GO" id="GO:0015764">
    <property type="term" value="P:N-acetylglucosamine transport"/>
    <property type="evidence" value="ECO:0007669"/>
    <property type="project" value="TreeGrafter"/>
</dbReference>
<keyword evidence="4" id="KW-0762">Sugar transport</keyword>
<feature type="active site" description="Phosphocysteine intermediate; for EIIB activity" evidence="11">
    <location>
        <position position="428"/>
    </location>
</feature>
<dbReference type="InterPro" id="IPR013013">
    <property type="entry name" value="PTS_EIIC_1"/>
</dbReference>
<dbReference type="PANTHER" id="PTHR30009">
    <property type="entry name" value="CYTOCHROME C-TYPE SYNTHESIS PROTEIN AND PTS TRANSMEMBRANE COMPONENT"/>
    <property type="match status" value="1"/>
</dbReference>
<dbReference type="GO" id="GO:0005886">
    <property type="term" value="C:plasma membrane"/>
    <property type="evidence" value="ECO:0007669"/>
    <property type="project" value="UniProtKB-SubCell"/>
</dbReference>
<dbReference type="InterPro" id="IPR036878">
    <property type="entry name" value="Glu_permease_IIB"/>
</dbReference>
<evidence type="ECO:0000256" key="1">
    <source>
        <dbReference type="ARBA" id="ARBA00004651"/>
    </source>
</evidence>
<feature type="transmembrane region" description="Helical" evidence="12">
    <location>
        <begin position="253"/>
        <end position="273"/>
    </location>
</feature>